<gene>
    <name evidence="14" type="ORF">NDU88_002245</name>
</gene>
<feature type="region of interest" description="Disordered" evidence="12">
    <location>
        <begin position="691"/>
        <end position="721"/>
    </location>
</feature>
<feature type="domain" description="C2H2-type" evidence="13">
    <location>
        <begin position="543"/>
        <end position="570"/>
    </location>
</feature>
<evidence type="ECO:0000256" key="11">
    <source>
        <dbReference type="PROSITE-ProRule" id="PRU00042"/>
    </source>
</evidence>
<dbReference type="SUPFAM" id="SSF57667">
    <property type="entry name" value="beta-beta-alpha zinc fingers"/>
    <property type="match status" value="3"/>
</dbReference>
<keyword evidence="3" id="KW-0479">Metal-binding</keyword>
<dbReference type="AlphaFoldDB" id="A0AAV7SDS6"/>
<dbReference type="SMART" id="SM00355">
    <property type="entry name" value="ZnF_C2H2"/>
    <property type="match status" value="7"/>
</dbReference>
<evidence type="ECO:0000313" key="14">
    <source>
        <dbReference type="EMBL" id="KAJ1161764.1"/>
    </source>
</evidence>
<evidence type="ECO:0000256" key="3">
    <source>
        <dbReference type="ARBA" id="ARBA00022723"/>
    </source>
</evidence>
<evidence type="ECO:0000256" key="7">
    <source>
        <dbReference type="ARBA" id="ARBA00023015"/>
    </source>
</evidence>
<dbReference type="InterPro" id="IPR036236">
    <property type="entry name" value="Znf_C2H2_sf"/>
</dbReference>
<evidence type="ECO:0000256" key="8">
    <source>
        <dbReference type="ARBA" id="ARBA00023125"/>
    </source>
</evidence>
<keyword evidence="15" id="KW-1185">Reference proteome</keyword>
<dbReference type="Pfam" id="PF12756">
    <property type="entry name" value="zf-C2H2_2"/>
    <property type="match status" value="1"/>
</dbReference>
<dbReference type="InterPro" id="IPR039149">
    <property type="entry name" value="ZNF800"/>
</dbReference>
<evidence type="ECO:0000256" key="1">
    <source>
        <dbReference type="ARBA" id="ARBA00004123"/>
    </source>
</evidence>
<dbReference type="Proteomes" id="UP001066276">
    <property type="component" value="Chromosome 4_2"/>
</dbReference>
<feature type="domain" description="C2H2-type" evidence="13">
    <location>
        <begin position="413"/>
        <end position="438"/>
    </location>
</feature>
<organism evidence="14 15">
    <name type="scientific">Pleurodeles waltl</name>
    <name type="common">Iberian ribbed newt</name>
    <dbReference type="NCBI Taxonomy" id="8319"/>
    <lineage>
        <taxon>Eukaryota</taxon>
        <taxon>Metazoa</taxon>
        <taxon>Chordata</taxon>
        <taxon>Craniata</taxon>
        <taxon>Vertebrata</taxon>
        <taxon>Euteleostomi</taxon>
        <taxon>Amphibia</taxon>
        <taxon>Batrachia</taxon>
        <taxon>Caudata</taxon>
        <taxon>Salamandroidea</taxon>
        <taxon>Salamandridae</taxon>
        <taxon>Pleurodelinae</taxon>
        <taxon>Pleurodeles</taxon>
    </lineage>
</organism>
<dbReference type="PROSITE" id="PS50157">
    <property type="entry name" value="ZINC_FINGER_C2H2_2"/>
    <property type="match status" value="5"/>
</dbReference>
<dbReference type="Pfam" id="PF16622">
    <property type="entry name" value="zf-C2H2_11"/>
    <property type="match status" value="1"/>
</dbReference>
<dbReference type="PANTHER" id="PTHR21020:SF0">
    <property type="entry name" value="ZINC FINGER PROTEIN 800"/>
    <property type="match status" value="1"/>
</dbReference>
<keyword evidence="5 11" id="KW-0863">Zinc-finger</keyword>
<name>A0AAV7SDS6_PLEWA</name>
<feature type="region of interest" description="Disordered" evidence="12">
    <location>
        <begin position="342"/>
        <end position="410"/>
    </location>
</feature>
<proteinExistence type="inferred from homology"/>
<evidence type="ECO:0000256" key="10">
    <source>
        <dbReference type="ARBA" id="ARBA00023242"/>
    </source>
</evidence>
<dbReference type="GO" id="GO:0003677">
    <property type="term" value="F:DNA binding"/>
    <property type="evidence" value="ECO:0007669"/>
    <property type="project" value="UniProtKB-KW"/>
</dbReference>
<feature type="region of interest" description="Disordered" evidence="12">
    <location>
        <begin position="187"/>
        <end position="242"/>
    </location>
</feature>
<evidence type="ECO:0000256" key="9">
    <source>
        <dbReference type="ARBA" id="ARBA00023163"/>
    </source>
</evidence>
<protein>
    <recommendedName>
        <fullName evidence="13">C2H2-type domain-containing protein</fullName>
    </recommendedName>
</protein>
<dbReference type="GO" id="GO:0005634">
    <property type="term" value="C:nucleus"/>
    <property type="evidence" value="ECO:0007669"/>
    <property type="project" value="UniProtKB-SubCell"/>
</dbReference>
<keyword evidence="9" id="KW-0804">Transcription</keyword>
<accession>A0AAV7SDS6</accession>
<evidence type="ECO:0000259" key="13">
    <source>
        <dbReference type="PROSITE" id="PS50157"/>
    </source>
</evidence>
<comment type="caution">
    <text evidence="14">The sequence shown here is derived from an EMBL/GenBank/DDBJ whole genome shotgun (WGS) entry which is preliminary data.</text>
</comment>
<keyword evidence="6" id="KW-0862">Zinc</keyword>
<evidence type="ECO:0000256" key="4">
    <source>
        <dbReference type="ARBA" id="ARBA00022737"/>
    </source>
</evidence>
<dbReference type="Gene3D" id="3.30.160.60">
    <property type="entry name" value="Classic Zinc Finger"/>
    <property type="match status" value="3"/>
</dbReference>
<feature type="region of interest" description="Disordered" evidence="12">
    <location>
        <begin position="11"/>
        <end position="32"/>
    </location>
</feature>
<evidence type="ECO:0000256" key="6">
    <source>
        <dbReference type="ARBA" id="ARBA00022833"/>
    </source>
</evidence>
<feature type="domain" description="C2H2-type" evidence="13">
    <location>
        <begin position="263"/>
        <end position="291"/>
    </location>
</feature>
<dbReference type="InterPro" id="IPR041661">
    <property type="entry name" value="ZN622/Rei1/Reh1_Znf-C2H2"/>
</dbReference>
<feature type="compositionally biased region" description="Basic and acidic residues" evidence="12">
    <location>
        <begin position="190"/>
        <end position="199"/>
    </location>
</feature>
<keyword evidence="7" id="KW-0805">Transcription regulation</keyword>
<dbReference type="PANTHER" id="PTHR21020">
    <property type="entry name" value="ZINC FINGER PROTEIN 800"/>
    <property type="match status" value="1"/>
</dbReference>
<evidence type="ECO:0000256" key="12">
    <source>
        <dbReference type="SAM" id="MobiDB-lite"/>
    </source>
</evidence>
<evidence type="ECO:0000256" key="2">
    <source>
        <dbReference type="ARBA" id="ARBA00006991"/>
    </source>
</evidence>
<feature type="domain" description="C2H2-type" evidence="13">
    <location>
        <begin position="321"/>
        <end position="349"/>
    </location>
</feature>
<evidence type="ECO:0000256" key="5">
    <source>
        <dbReference type="ARBA" id="ARBA00022771"/>
    </source>
</evidence>
<dbReference type="Pfam" id="PF16624">
    <property type="entry name" value="zf-C2H2_assoc2"/>
    <property type="match status" value="1"/>
</dbReference>
<dbReference type="EMBL" id="JANPWB010000008">
    <property type="protein sequence ID" value="KAJ1161764.1"/>
    <property type="molecule type" value="Genomic_DNA"/>
</dbReference>
<feature type="compositionally biased region" description="Basic and acidic residues" evidence="12">
    <location>
        <begin position="381"/>
        <end position="407"/>
    </location>
</feature>
<comment type="similarity">
    <text evidence="2">Belongs to the krueppel C2H2-type zinc-finger protein family.</text>
</comment>
<dbReference type="InterPro" id="IPR013087">
    <property type="entry name" value="Znf_C2H2_type"/>
</dbReference>
<reference evidence="14" key="1">
    <citation type="journal article" date="2022" name="bioRxiv">
        <title>Sequencing and chromosome-scale assembly of the giantPleurodeles waltlgenome.</title>
        <authorList>
            <person name="Brown T."/>
            <person name="Elewa A."/>
            <person name="Iarovenko S."/>
            <person name="Subramanian E."/>
            <person name="Araus A.J."/>
            <person name="Petzold A."/>
            <person name="Susuki M."/>
            <person name="Suzuki K.-i.T."/>
            <person name="Hayashi T."/>
            <person name="Toyoda A."/>
            <person name="Oliveira C."/>
            <person name="Osipova E."/>
            <person name="Leigh N.D."/>
            <person name="Simon A."/>
            <person name="Yun M.H."/>
        </authorList>
    </citation>
    <scope>NUCLEOTIDE SEQUENCE</scope>
    <source>
        <strain evidence="14">20211129_DDA</strain>
        <tissue evidence="14">Liver</tissue>
    </source>
</reference>
<dbReference type="GO" id="GO:0008270">
    <property type="term" value="F:zinc ion binding"/>
    <property type="evidence" value="ECO:0007669"/>
    <property type="project" value="UniProtKB-KW"/>
</dbReference>
<sequence length="721" mass="81979">MDKTCSNLRKKKHFLRNQQNGQNEPEVEEIRPGTQKIPLRDKCFQTDHHHHGCCEQEYQLEPGDPPLLQKPLQMSKSGILQIIDCFKSGTNQLKHILLKEVDTIFECRSCRSLFRGLPNLITHKQYYCLSRFSMDGSPDENSKQSQAIKDLLEAIYPKADKEEYVINIEPIETNPNAVFQHVNNASIPDKNSERSKTPELAEVQVQEPATEQVPSPPQAEVVKPLPSEPIKQDTSATPSDKELPNVLKSFLETSKVPGTLHQFTCGLCAKEFNSRRGIRRHVRRLHKMKYEEMKKCVEMKAKKNLTSPKISKKLMYKTLTTTCQECKKTFATKANVRRHIEEVHKGHRRDAVPPAETPAKPQKPIHTETVLPKKTVKNVTAKKDSSKETSKETSKDSSKETSKDSSKESSTLFTCKCPHCRRKYSSQVLLKKHLQVVHKNILSAVDSQRQKRRYNTAKKSEVKVEVPEPVKPIVSLPLTVVHSPQNELKGANHINEKPSTQATQKCKVKVDSEIAKSPGSSATGCEQRLRKPKLSAGFDFKQLYCKVCKRQFTSKQNLQKHIDLHTDGNTIFVKFYRCPICTYDTRRKRDVIRHITVVHKKTSRSLAKITSNLEGRAVKKPIEFVLSKEGDMEINDSEENEIAAVQGTPPLSPIKKIESTDVGIEVKVTKNFTLLRCNKCGKAFAKKTDLDQHKRAHKYNASSSPDEIKSRSTRSKTFVWL</sequence>
<keyword evidence="10" id="KW-0539">Nucleus</keyword>
<feature type="domain" description="C2H2-type" evidence="13">
    <location>
        <begin position="675"/>
        <end position="702"/>
    </location>
</feature>
<dbReference type="Pfam" id="PF12874">
    <property type="entry name" value="zf-met"/>
    <property type="match status" value="1"/>
</dbReference>
<dbReference type="InterPro" id="IPR041697">
    <property type="entry name" value="Znf-C2H2_11"/>
</dbReference>
<keyword evidence="4" id="KW-0677">Repeat</keyword>
<dbReference type="Pfam" id="PF00096">
    <property type="entry name" value="zf-C2H2"/>
    <property type="match status" value="1"/>
</dbReference>
<comment type="subcellular location">
    <subcellularLocation>
        <location evidence="1">Nucleus</location>
    </subcellularLocation>
</comment>
<keyword evidence="8" id="KW-0238">DNA-binding</keyword>
<evidence type="ECO:0000313" key="15">
    <source>
        <dbReference type="Proteomes" id="UP001066276"/>
    </source>
</evidence>
<dbReference type="PROSITE" id="PS00028">
    <property type="entry name" value="ZINC_FINGER_C2H2_1"/>
    <property type="match status" value="5"/>
</dbReference>